<dbReference type="GO" id="GO:0022857">
    <property type="term" value="F:transmembrane transporter activity"/>
    <property type="evidence" value="ECO:0007669"/>
    <property type="project" value="InterPro"/>
</dbReference>
<dbReference type="eggNOG" id="COG2814">
    <property type="taxonomic scope" value="Bacteria"/>
</dbReference>
<keyword evidence="2 4" id="KW-1133">Transmembrane helix</keyword>
<gene>
    <name evidence="6" type="ORF">ISM_08400</name>
</gene>
<organism evidence="6 7">
    <name type="scientific">Roseovarius nubinhibens (strain ATCC BAA-591 / DSM 15170 / ISM)</name>
    <dbReference type="NCBI Taxonomy" id="89187"/>
    <lineage>
        <taxon>Bacteria</taxon>
        <taxon>Pseudomonadati</taxon>
        <taxon>Pseudomonadota</taxon>
        <taxon>Alphaproteobacteria</taxon>
        <taxon>Rhodobacterales</taxon>
        <taxon>Roseobacteraceae</taxon>
        <taxon>Roseovarius</taxon>
    </lineage>
</organism>
<feature type="transmembrane region" description="Helical" evidence="4">
    <location>
        <begin position="262"/>
        <end position="288"/>
    </location>
</feature>
<dbReference type="PROSITE" id="PS51257">
    <property type="entry name" value="PROKAR_LIPOPROTEIN"/>
    <property type="match status" value="1"/>
</dbReference>
<dbReference type="PANTHER" id="PTHR11360:SF284">
    <property type="entry name" value="EG:103B4.3 PROTEIN-RELATED"/>
    <property type="match status" value="1"/>
</dbReference>
<keyword evidence="1 4" id="KW-0812">Transmembrane</keyword>
<dbReference type="HOGENOM" id="CLU_001265_59_9_5"/>
<feature type="transmembrane region" description="Helical" evidence="4">
    <location>
        <begin position="55"/>
        <end position="73"/>
    </location>
</feature>
<dbReference type="PROSITE" id="PS50850">
    <property type="entry name" value="MFS"/>
    <property type="match status" value="1"/>
</dbReference>
<reference evidence="6 7" key="1">
    <citation type="submission" date="2005-12" db="EMBL/GenBank/DDBJ databases">
        <authorList>
            <person name="Moran M.A."/>
            <person name="Ferriera S."/>
            <person name="Johnson J."/>
            <person name="Kravitz S."/>
            <person name="Halpern A."/>
            <person name="Remington K."/>
            <person name="Beeson K."/>
            <person name="Tran B."/>
            <person name="Rogers Y.-H."/>
            <person name="Friedman R."/>
            <person name="Venter J.C."/>
        </authorList>
    </citation>
    <scope>NUCLEOTIDE SEQUENCE [LARGE SCALE GENOMIC DNA]</scope>
    <source>
        <strain evidence="7">ATCC BAA-591 / DSM 15170 / ISM</strain>
    </source>
</reference>
<dbReference type="InterPro" id="IPR036259">
    <property type="entry name" value="MFS_trans_sf"/>
</dbReference>
<dbReference type="InterPro" id="IPR011701">
    <property type="entry name" value="MFS"/>
</dbReference>
<comment type="caution">
    <text evidence="6">The sequence shown here is derived from an EMBL/GenBank/DDBJ whole genome shotgun (WGS) entry which is preliminary data.</text>
</comment>
<feature type="transmembrane region" description="Helical" evidence="4">
    <location>
        <begin position="169"/>
        <end position="190"/>
    </location>
</feature>
<feature type="transmembrane region" description="Helical" evidence="4">
    <location>
        <begin position="391"/>
        <end position="410"/>
    </location>
</feature>
<feature type="transmembrane region" description="Helical" evidence="4">
    <location>
        <begin position="327"/>
        <end position="348"/>
    </location>
</feature>
<dbReference type="CDD" id="cd17355">
    <property type="entry name" value="MFS_YcxA_like"/>
    <property type="match status" value="1"/>
</dbReference>
<feature type="transmembrane region" description="Helical" evidence="4">
    <location>
        <begin position="360"/>
        <end position="379"/>
    </location>
</feature>
<dbReference type="PANTHER" id="PTHR11360">
    <property type="entry name" value="MONOCARBOXYLATE TRANSPORTER"/>
    <property type="match status" value="1"/>
</dbReference>
<evidence type="ECO:0000313" key="6">
    <source>
        <dbReference type="EMBL" id="EAP78303.1"/>
    </source>
</evidence>
<evidence type="ECO:0000256" key="3">
    <source>
        <dbReference type="ARBA" id="ARBA00023136"/>
    </source>
</evidence>
<name>A3SLS2_ROSNI</name>
<accession>A3SLS2</accession>
<feature type="transmembrane region" description="Helical" evidence="4">
    <location>
        <begin position="144"/>
        <end position="163"/>
    </location>
</feature>
<sequence length="419" mass="44632">MARHYRSRPVTKTPLFTPVLIAGCVIIVMSFAIRASFGVFQIPIAEEFGWLRAEFSLAIAIQNLAWGIGQPIFGALAEKIGDRKAIILGALTYAAGLVLSSFAVTPEAHQLYEILVGFGIAGTGFGVILAVVGRASSDENRSMSLAIATAAGSAGQVFGAPMAEYLLGMMSWQAVFVVFAVTILATLMVLPMMRAPEPVNRAELEESMGAILKRAFRDPSYTLIFLGFFSCGYQLAFITAHFPAFVTELCGPILPGGVLHGLGITTTSALGAVAVSLIGLANIAGTLTAGYLGKRYSKKYLLAAIYTGRTIVAAAFILMPITPASVLIFSVAMGSLWLATVPLTSGLIAHIYGLRYMGTLYGIIFFSHQLGSFMGVWLGGRMYDIYGDYTMVWWIGVGIGAFSAIVHLPIREDRAPVAA</sequence>
<keyword evidence="7" id="KW-1185">Reference proteome</keyword>
<feature type="transmembrane region" description="Helical" evidence="4">
    <location>
        <begin position="85"/>
        <end position="105"/>
    </location>
</feature>
<dbReference type="Pfam" id="PF07690">
    <property type="entry name" value="MFS_1"/>
    <property type="match status" value="1"/>
</dbReference>
<dbReference type="InterPro" id="IPR020846">
    <property type="entry name" value="MFS_dom"/>
</dbReference>
<protein>
    <submittedName>
        <fullName evidence="6">Transmembrane transporter, major facilitator family protein</fullName>
    </submittedName>
</protein>
<feature type="transmembrane region" description="Helical" evidence="4">
    <location>
        <begin position="300"/>
        <end position="321"/>
    </location>
</feature>
<dbReference type="InterPro" id="IPR050327">
    <property type="entry name" value="Proton-linked_MCT"/>
</dbReference>
<dbReference type="EMBL" id="AALY01000001">
    <property type="protein sequence ID" value="EAP78303.1"/>
    <property type="molecule type" value="Genomic_DNA"/>
</dbReference>
<keyword evidence="3 4" id="KW-0472">Membrane</keyword>
<dbReference type="STRING" id="89187.ISM_08400"/>
<evidence type="ECO:0000313" key="7">
    <source>
        <dbReference type="Proteomes" id="UP000005954"/>
    </source>
</evidence>
<dbReference type="Gene3D" id="1.20.1250.20">
    <property type="entry name" value="MFS general substrate transporter like domains"/>
    <property type="match status" value="2"/>
</dbReference>
<proteinExistence type="predicted"/>
<evidence type="ECO:0000256" key="4">
    <source>
        <dbReference type="SAM" id="Phobius"/>
    </source>
</evidence>
<dbReference type="SUPFAM" id="SSF103473">
    <property type="entry name" value="MFS general substrate transporter"/>
    <property type="match status" value="1"/>
</dbReference>
<feature type="domain" description="Major facilitator superfamily (MFS) profile" evidence="5">
    <location>
        <begin position="16"/>
        <end position="415"/>
    </location>
</feature>
<evidence type="ECO:0000256" key="2">
    <source>
        <dbReference type="ARBA" id="ARBA00022989"/>
    </source>
</evidence>
<evidence type="ECO:0000256" key="1">
    <source>
        <dbReference type="ARBA" id="ARBA00022692"/>
    </source>
</evidence>
<feature type="transmembrane region" description="Helical" evidence="4">
    <location>
        <begin position="111"/>
        <end position="132"/>
    </location>
</feature>
<feature type="transmembrane region" description="Helical" evidence="4">
    <location>
        <begin position="221"/>
        <end position="242"/>
    </location>
</feature>
<dbReference type="AlphaFoldDB" id="A3SLS2"/>
<feature type="transmembrane region" description="Helical" evidence="4">
    <location>
        <begin position="15"/>
        <end position="35"/>
    </location>
</feature>
<evidence type="ECO:0000259" key="5">
    <source>
        <dbReference type="PROSITE" id="PS50850"/>
    </source>
</evidence>
<dbReference type="Proteomes" id="UP000005954">
    <property type="component" value="Unassembled WGS sequence"/>
</dbReference>